<accession>A0A1X7UJA0</accession>
<dbReference type="AlphaFoldDB" id="A0A1X7UJA0"/>
<name>A0A1X7UJA0_AMPQE</name>
<reference evidence="1" key="1">
    <citation type="submission" date="2017-05" db="UniProtKB">
        <authorList>
            <consortium name="EnsemblMetazoa"/>
        </authorList>
    </citation>
    <scope>IDENTIFICATION</scope>
</reference>
<dbReference type="InParanoid" id="A0A1X7UJA0"/>
<proteinExistence type="predicted"/>
<organism evidence="1">
    <name type="scientific">Amphimedon queenslandica</name>
    <name type="common">Sponge</name>
    <dbReference type="NCBI Taxonomy" id="400682"/>
    <lineage>
        <taxon>Eukaryota</taxon>
        <taxon>Metazoa</taxon>
        <taxon>Porifera</taxon>
        <taxon>Demospongiae</taxon>
        <taxon>Heteroscleromorpha</taxon>
        <taxon>Haplosclerida</taxon>
        <taxon>Niphatidae</taxon>
        <taxon>Amphimedon</taxon>
    </lineage>
</organism>
<sequence length="31" mass="3266">MPGHCFIASNCASNRSFVTSPVLVNCPSNVI</sequence>
<protein>
    <submittedName>
        <fullName evidence="1">Uncharacterized protein</fullName>
    </submittedName>
</protein>
<evidence type="ECO:0000313" key="1">
    <source>
        <dbReference type="EnsemblMetazoa" id="Aqu2.1.27827_001"/>
    </source>
</evidence>
<dbReference type="EnsemblMetazoa" id="Aqu2.1.27827_001">
    <property type="protein sequence ID" value="Aqu2.1.27827_001"/>
    <property type="gene ID" value="Aqu2.1.27827"/>
</dbReference>